<dbReference type="SUPFAM" id="SSF75217">
    <property type="entry name" value="alpha/beta knot"/>
    <property type="match status" value="1"/>
</dbReference>
<dbReference type="GO" id="GO:0008168">
    <property type="term" value="F:methyltransferase activity"/>
    <property type="evidence" value="ECO:0007669"/>
    <property type="project" value="UniProtKB-KW"/>
</dbReference>
<keyword evidence="3" id="KW-0808">Transferase</keyword>
<keyword evidence="7" id="KW-1185">Reference proteome</keyword>
<dbReference type="InterPro" id="IPR029028">
    <property type="entry name" value="Alpha/beta_knot_MTases"/>
</dbReference>
<evidence type="ECO:0000256" key="2">
    <source>
        <dbReference type="ARBA" id="ARBA00022603"/>
    </source>
</evidence>
<dbReference type="InterPro" id="IPR029064">
    <property type="entry name" value="Ribosomal_eL30-like_sf"/>
</dbReference>
<evidence type="ECO:0000313" key="6">
    <source>
        <dbReference type="EMBL" id="MFH6982544.1"/>
    </source>
</evidence>
<dbReference type="Gene3D" id="3.30.1330.30">
    <property type="match status" value="1"/>
</dbReference>
<evidence type="ECO:0000256" key="3">
    <source>
        <dbReference type="ARBA" id="ARBA00022679"/>
    </source>
</evidence>
<dbReference type="Gene3D" id="3.40.1280.10">
    <property type="match status" value="1"/>
</dbReference>
<evidence type="ECO:0000313" key="7">
    <source>
        <dbReference type="Proteomes" id="UP001610063"/>
    </source>
</evidence>
<accession>A0ABW7N4Q1</accession>
<feature type="domain" description="tRNA/rRNA methyltransferase SpoU type" evidence="4">
    <location>
        <begin position="107"/>
        <end position="241"/>
    </location>
</feature>
<dbReference type="InterPro" id="IPR029026">
    <property type="entry name" value="tRNA_m1G_MTases_N"/>
</dbReference>
<dbReference type="CDD" id="cd18109">
    <property type="entry name" value="SpoU-like_RNA-MTase"/>
    <property type="match status" value="1"/>
</dbReference>
<dbReference type="RefSeq" id="WP_395416235.1">
    <property type="nucleotide sequence ID" value="NZ_JBIPKE010000012.1"/>
</dbReference>
<dbReference type="GO" id="GO:0032259">
    <property type="term" value="P:methylation"/>
    <property type="evidence" value="ECO:0007669"/>
    <property type="project" value="UniProtKB-KW"/>
</dbReference>
<dbReference type="PANTHER" id="PTHR43191">
    <property type="entry name" value="RRNA METHYLTRANSFERASE 3"/>
    <property type="match status" value="1"/>
</dbReference>
<dbReference type="Pfam" id="PF22435">
    <property type="entry name" value="MRM3-like_sub_bind"/>
    <property type="match status" value="1"/>
</dbReference>
<keyword evidence="2 6" id="KW-0489">Methyltransferase</keyword>
<gene>
    <name evidence="6" type="ORF">ACHKAR_03795</name>
</gene>
<name>A0ABW7N4Q1_9BACT</name>
<feature type="domain" description="MRM3-like substrate binding" evidence="5">
    <location>
        <begin position="8"/>
        <end position="83"/>
    </location>
</feature>
<comment type="caution">
    <text evidence="6">The sequence shown here is derived from an EMBL/GenBank/DDBJ whole genome shotgun (WGS) entry which is preliminary data.</text>
</comment>
<dbReference type="SUPFAM" id="SSF55315">
    <property type="entry name" value="L30e-like"/>
    <property type="match status" value="1"/>
</dbReference>
<evidence type="ECO:0000259" key="4">
    <source>
        <dbReference type="Pfam" id="PF00588"/>
    </source>
</evidence>
<organism evidence="6 7">
    <name type="scientific">Marinoscillum luteum</name>
    <dbReference type="NCBI Taxonomy" id="861051"/>
    <lineage>
        <taxon>Bacteria</taxon>
        <taxon>Pseudomonadati</taxon>
        <taxon>Bacteroidota</taxon>
        <taxon>Cytophagia</taxon>
        <taxon>Cytophagales</taxon>
        <taxon>Reichenbachiellaceae</taxon>
        <taxon>Marinoscillum</taxon>
    </lineage>
</organism>
<dbReference type="InterPro" id="IPR053888">
    <property type="entry name" value="MRM3-like_sub_bind"/>
</dbReference>
<dbReference type="Pfam" id="PF00588">
    <property type="entry name" value="SpoU_methylase"/>
    <property type="match status" value="1"/>
</dbReference>
<protein>
    <submittedName>
        <fullName evidence="6">TrmH family RNA methyltransferase</fullName>
    </submittedName>
</protein>
<evidence type="ECO:0000259" key="5">
    <source>
        <dbReference type="Pfam" id="PF22435"/>
    </source>
</evidence>
<proteinExistence type="inferred from homology"/>
<dbReference type="InterPro" id="IPR001537">
    <property type="entry name" value="SpoU_MeTrfase"/>
</dbReference>
<dbReference type="InterPro" id="IPR051259">
    <property type="entry name" value="rRNA_Methyltransferase"/>
</dbReference>
<comment type="similarity">
    <text evidence="1">Belongs to the class IV-like SAM-binding methyltransferase superfamily. RNA methyltransferase TrmH family.</text>
</comment>
<reference evidence="6 7" key="1">
    <citation type="journal article" date="2013" name="Int. J. Syst. Evol. Microbiol.">
        <title>Marinoscillum luteum sp. nov., isolated from marine sediment.</title>
        <authorList>
            <person name="Cha I.T."/>
            <person name="Park S.J."/>
            <person name="Kim S.J."/>
            <person name="Kim J.G."/>
            <person name="Jung M.Y."/>
            <person name="Shin K.S."/>
            <person name="Kwon K.K."/>
            <person name="Yang S.H."/>
            <person name="Seo Y.S."/>
            <person name="Rhee S.K."/>
        </authorList>
    </citation>
    <scope>NUCLEOTIDE SEQUENCE [LARGE SCALE GENOMIC DNA]</scope>
    <source>
        <strain evidence="6 7">KCTC 23939</strain>
    </source>
</reference>
<dbReference type="EMBL" id="JBIPKE010000012">
    <property type="protein sequence ID" value="MFH6982544.1"/>
    <property type="molecule type" value="Genomic_DNA"/>
</dbReference>
<dbReference type="Proteomes" id="UP001610063">
    <property type="component" value="Unassembled WGS sequence"/>
</dbReference>
<dbReference type="PANTHER" id="PTHR43191:SF2">
    <property type="entry name" value="RRNA METHYLTRANSFERASE 3, MITOCHONDRIAL"/>
    <property type="match status" value="1"/>
</dbReference>
<evidence type="ECO:0000256" key="1">
    <source>
        <dbReference type="ARBA" id="ARBA00007228"/>
    </source>
</evidence>
<sequence>MVSIKQSKFIKSLKIKKYRTKEKCFIIEGRKNVLEAIQSNYTVKYLLATDDFLYNNTLPSTIVKDVIIKVDSNTLTELGTFQTNNDCLAVVEMPEQELAEVPFTDHLVVLDGVSDPGNMGTIIRTMDWFGLKYLICSQDSADVYNPKVVNATMGSFARVRVIYTDISRFISDAPIPSFGADLEGIAPSQWSTQEPVMLVMGSESHGLSPEVKAVISGKVSIPKVGMAESLNVAIATGILCHHLRFNLS</sequence>